<proteinExistence type="predicted"/>
<dbReference type="Proteomes" id="UP000276133">
    <property type="component" value="Unassembled WGS sequence"/>
</dbReference>
<evidence type="ECO:0000313" key="2">
    <source>
        <dbReference type="Proteomes" id="UP000276133"/>
    </source>
</evidence>
<reference evidence="1 2" key="1">
    <citation type="journal article" date="2018" name="Sci. Rep.">
        <title>Genomic signatures of local adaptation to the degree of environmental predictability in rotifers.</title>
        <authorList>
            <person name="Franch-Gras L."/>
            <person name="Hahn C."/>
            <person name="Garcia-Roger E.M."/>
            <person name="Carmona M.J."/>
            <person name="Serra M."/>
            <person name="Gomez A."/>
        </authorList>
    </citation>
    <scope>NUCLEOTIDE SEQUENCE [LARGE SCALE GENOMIC DNA]</scope>
    <source>
        <strain evidence="1">HYR1</strain>
    </source>
</reference>
<comment type="caution">
    <text evidence="1">The sequence shown here is derived from an EMBL/GenBank/DDBJ whole genome shotgun (WGS) entry which is preliminary data.</text>
</comment>
<protein>
    <submittedName>
        <fullName evidence="1">Uncharacterized protein</fullName>
    </submittedName>
</protein>
<keyword evidence="2" id="KW-1185">Reference proteome</keyword>
<dbReference type="AlphaFoldDB" id="A0A3M7PDL1"/>
<evidence type="ECO:0000313" key="1">
    <source>
        <dbReference type="EMBL" id="RMZ97093.1"/>
    </source>
</evidence>
<gene>
    <name evidence="1" type="ORF">BpHYR1_008554</name>
</gene>
<sequence length="83" mass="9614">MQGRNYTMIQNPLCIHPSVLQPVEQNDLDLPLHIFDSFQKIDARTLKLKLIGGLMMHHMIVNSDMGKCIFIKLKIKKCLLLMH</sequence>
<accession>A0A3M7PDL1</accession>
<dbReference type="EMBL" id="REGN01011652">
    <property type="protein sequence ID" value="RMZ97093.1"/>
    <property type="molecule type" value="Genomic_DNA"/>
</dbReference>
<name>A0A3M7PDL1_BRAPC</name>
<organism evidence="1 2">
    <name type="scientific">Brachionus plicatilis</name>
    <name type="common">Marine rotifer</name>
    <name type="synonym">Brachionus muelleri</name>
    <dbReference type="NCBI Taxonomy" id="10195"/>
    <lineage>
        <taxon>Eukaryota</taxon>
        <taxon>Metazoa</taxon>
        <taxon>Spiralia</taxon>
        <taxon>Gnathifera</taxon>
        <taxon>Rotifera</taxon>
        <taxon>Eurotatoria</taxon>
        <taxon>Monogononta</taxon>
        <taxon>Pseudotrocha</taxon>
        <taxon>Ploima</taxon>
        <taxon>Brachionidae</taxon>
        <taxon>Brachionus</taxon>
    </lineage>
</organism>